<keyword evidence="1" id="KW-1133">Transmembrane helix</keyword>
<gene>
    <name evidence="3" type="ORF">METUNv1_03996</name>
</gene>
<evidence type="ECO:0000313" key="4">
    <source>
        <dbReference type="Proteomes" id="UP000005019"/>
    </source>
</evidence>
<keyword evidence="4" id="KW-1185">Reference proteome</keyword>
<name>F5RI46_METUF</name>
<dbReference type="STRING" id="1000565.METUNv1_03996"/>
<feature type="domain" description="DUF2062" evidence="2">
    <location>
        <begin position="23"/>
        <end position="173"/>
    </location>
</feature>
<dbReference type="PANTHER" id="PTHR40547">
    <property type="entry name" value="SLL0298 PROTEIN"/>
    <property type="match status" value="1"/>
</dbReference>
<dbReference type="Proteomes" id="UP000005019">
    <property type="component" value="Unassembled WGS sequence"/>
</dbReference>
<dbReference type="EMBL" id="AFHG01000059">
    <property type="protein sequence ID" value="EGK70028.1"/>
    <property type="molecule type" value="Genomic_DNA"/>
</dbReference>
<dbReference type="AlphaFoldDB" id="F5RI46"/>
<dbReference type="RefSeq" id="WP_008064817.1">
    <property type="nucleotide sequence ID" value="NZ_AFHG01000059.1"/>
</dbReference>
<accession>F5RI46</accession>
<dbReference type="PANTHER" id="PTHR40547:SF1">
    <property type="entry name" value="SLL0298 PROTEIN"/>
    <property type="match status" value="1"/>
</dbReference>
<sequence>MPPWLKRWIPTREQILANPALAPFAGRLRDERLWRADRQSVARGVSIGLFFGLMIPFAQFLFAILTALWLRGHLVTSAACTLVSNPLTFPPIYWGAYELGRFVLARPAAPEELRQVEHSADRIGQMAGTGWLEGLWLWIGAAGLPLLTGLFIMACSAAAIGYMAVHLLWRERRG</sequence>
<dbReference type="eggNOG" id="COG3216">
    <property type="taxonomic scope" value="Bacteria"/>
</dbReference>
<feature type="transmembrane region" description="Helical" evidence="1">
    <location>
        <begin position="136"/>
        <end position="169"/>
    </location>
</feature>
<organism evidence="3 4">
    <name type="scientific">Methyloversatilis universalis (strain ATCC BAA-1314 / DSM 25237 / JCM 13912 / CCUG 52030 / FAM5)</name>
    <dbReference type="NCBI Taxonomy" id="1000565"/>
    <lineage>
        <taxon>Bacteria</taxon>
        <taxon>Pseudomonadati</taxon>
        <taxon>Pseudomonadota</taxon>
        <taxon>Betaproteobacteria</taxon>
        <taxon>Nitrosomonadales</taxon>
        <taxon>Sterolibacteriaceae</taxon>
        <taxon>Methyloversatilis</taxon>
    </lineage>
</organism>
<comment type="caution">
    <text evidence="3">The sequence shown here is derived from an EMBL/GenBank/DDBJ whole genome shotgun (WGS) entry which is preliminary data.</text>
</comment>
<dbReference type="OrthoDB" id="5296274at2"/>
<evidence type="ECO:0000256" key="1">
    <source>
        <dbReference type="SAM" id="Phobius"/>
    </source>
</evidence>
<protein>
    <recommendedName>
        <fullName evidence="2">DUF2062 domain-containing protein</fullName>
    </recommendedName>
</protein>
<keyword evidence="1" id="KW-0812">Transmembrane</keyword>
<dbReference type="Pfam" id="PF09835">
    <property type="entry name" value="DUF2062"/>
    <property type="match status" value="1"/>
</dbReference>
<reference evidence="3 4" key="1">
    <citation type="journal article" date="2011" name="J. Bacteriol.">
        <title>Genome sequence of Methyloversatilis universalis FAM5T, a methylotrophic representative of the order Rhodocyclales.</title>
        <authorList>
            <person name="Kittichotirat W."/>
            <person name="Good N.M."/>
            <person name="Hall R."/>
            <person name="Bringel F."/>
            <person name="Lajus A."/>
            <person name="Medigue C."/>
            <person name="Smalley N.E."/>
            <person name="Beck D."/>
            <person name="Bumgarner R."/>
            <person name="Vuilleumier S."/>
            <person name="Kalyuzhnaya M.G."/>
        </authorList>
    </citation>
    <scope>NUCLEOTIDE SEQUENCE [LARGE SCALE GENOMIC DNA]</scope>
    <source>
        <strain evidence="4">ATCC BAA-1314 / JCM 13912 / FAM5</strain>
    </source>
</reference>
<dbReference type="InterPro" id="IPR018639">
    <property type="entry name" value="DUF2062"/>
</dbReference>
<evidence type="ECO:0000259" key="2">
    <source>
        <dbReference type="Pfam" id="PF09835"/>
    </source>
</evidence>
<keyword evidence="1" id="KW-0472">Membrane</keyword>
<proteinExistence type="predicted"/>
<evidence type="ECO:0000313" key="3">
    <source>
        <dbReference type="EMBL" id="EGK70028.1"/>
    </source>
</evidence>
<feature type="transmembrane region" description="Helical" evidence="1">
    <location>
        <begin position="45"/>
        <end position="69"/>
    </location>
</feature>